<dbReference type="SUPFAM" id="SSF51735">
    <property type="entry name" value="NAD(P)-binding Rossmann-fold domains"/>
    <property type="match status" value="1"/>
</dbReference>
<name>A0A1F5LP32_PENAI</name>
<keyword evidence="2" id="KW-0521">NADP</keyword>
<dbReference type="GO" id="GO:0051920">
    <property type="term" value="F:peroxiredoxin activity"/>
    <property type="evidence" value="ECO:0007669"/>
    <property type="project" value="InterPro"/>
</dbReference>
<dbReference type="PRINTS" id="PR00080">
    <property type="entry name" value="SDRFAMILY"/>
</dbReference>
<dbReference type="Gene3D" id="1.20.1290.10">
    <property type="entry name" value="AhpD-like"/>
    <property type="match status" value="1"/>
</dbReference>
<gene>
    <name evidence="5" type="ORF">PENARI_c005G02786</name>
</gene>
<dbReference type="SUPFAM" id="SSF69118">
    <property type="entry name" value="AhpD-like"/>
    <property type="match status" value="1"/>
</dbReference>
<dbReference type="InterPro" id="IPR002347">
    <property type="entry name" value="SDR_fam"/>
</dbReference>
<evidence type="ECO:0000256" key="1">
    <source>
        <dbReference type="ARBA" id="ARBA00006484"/>
    </source>
</evidence>
<dbReference type="EMBL" id="LXJU01000005">
    <property type="protein sequence ID" value="OGE54877.1"/>
    <property type="molecule type" value="Genomic_DNA"/>
</dbReference>
<dbReference type="OrthoDB" id="10250730at2759"/>
<keyword evidence="3" id="KW-0560">Oxidoreductase</keyword>
<dbReference type="Proteomes" id="UP000177622">
    <property type="component" value="Unassembled WGS sequence"/>
</dbReference>
<dbReference type="Gene3D" id="3.40.50.720">
    <property type="entry name" value="NAD(P)-binding Rossmann-like Domain"/>
    <property type="match status" value="1"/>
</dbReference>
<dbReference type="PANTHER" id="PTHR42760:SF133">
    <property type="entry name" value="3-OXOACYL-[ACYL-CARRIER-PROTEIN] REDUCTASE"/>
    <property type="match status" value="1"/>
</dbReference>
<evidence type="ECO:0000256" key="2">
    <source>
        <dbReference type="ARBA" id="ARBA00022857"/>
    </source>
</evidence>
<dbReference type="PANTHER" id="PTHR42760">
    <property type="entry name" value="SHORT-CHAIN DEHYDROGENASES/REDUCTASES FAMILY MEMBER"/>
    <property type="match status" value="1"/>
</dbReference>
<dbReference type="GO" id="GO:0016616">
    <property type="term" value="F:oxidoreductase activity, acting on the CH-OH group of donors, NAD or NADP as acceptor"/>
    <property type="evidence" value="ECO:0007669"/>
    <property type="project" value="TreeGrafter"/>
</dbReference>
<evidence type="ECO:0000259" key="4">
    <source>
        <dbReference type="Pfam" id="PF02627"/>
    </source>
</evidence>
<dbReference type="PRINTS" id="PR00081">
    <property type="entry name" value="GDHRDH"/>
</dbReference>
<accession>A0A1F5LP32</accession>
<dbReference type="InterPro" id="IPR029032">
    <property type="entry name" value="AhpD-like"/>
</dbReference>
<dbReference type="InterPro" id="IPR020904">
    <property type="entry name" value="Sc_DH/Rdtase_CS"/>
</dbReference>
<dbReference type="Pfam" id="PF13561">
    <property type="entry name" value="adh_short_C2"/>
    <property type="match status" value="1"/>
</dbReference>
<keyword evidence="6" id="KW-1185">Reference proteome</keyword>
<evidence type="ECO:0000313" key="5">
    <source>
        <dbReference type="EMBL" id="OGE54877.1"/>
    </source>
</evidence>
<evidence type="ECO:0000256" key="3">
    <source>
        <dbReference type="ARBA" id="ARBA00023002"/>
    </source>
</evidence>
<organism evidence="5 6">
    <name type="scientific">Penicillium arizonense</name>
    <dbReference type="NCBI Taxonomy" id="1835702"/>
    <lineage>
        <taxon>Eukaryota</taxon>
        <taxon>Fungi</taxon>
        <taxon>Dikarya</taxon>
        <taxon>Ascomycota</taxon>
        <taxon>Pezizomycotina</taxon>
        <taxon>Eurotiomycetes</taxon>
        <taxon>Eurotiomycetidae</taxon>
        <taxon>Eurotiales</taxon>
        <taxon>Aspergillaceae</taxon>
        <taxon>Penicillium</taxon>
    </lineage>
</organism>
<dbReference type="STRING" id="1835702.A0A1F5LP32"/>
<dbReference type="AlphaFoldDB" id="A0A1F5LP32"/>
<comment type="similarity">
    <text evidence="1">Belongs to the short-chain dehydrogenases/reductases (SDR) family.</text>
</comment>
<evidence type="ECO:0000313" key="6">
    <source>
        <dbReference type="Proteomes" id="UP000177622"/>
    </source>
</evidence>
<dbReference type="InterPro" id="IPR036291">
    <property type="entry name" value="NAD(P)-bd_dom_sf"/>
</dbReference>
<dbReference type="FunFam" id="3.40.50.720:FF:000084">
    <property type="entry name" value="Short-chain dehydrogenase reductase"/>
    <property type="match status" value="1"/>
</dbReference>
<dbReference type="Pfam" id="PF02627">
    <property type="entry name" value="CMD"/>
    <property type="match status" value="2"/>
</dbReference>
<dbReference type="CDD" id="cd05233">
    <property type="entry name" value="SDR_c"/>
    <property type="match status" value="1"/>
</dbReference>
<dbReference type="InterPro" id="IPR003779">
    <property type="entry name" value="CMD-like"/>
</dbReference>
<feature type="domain" description="Carboxymuconolactone decarboxylase-like" evidence="4">
    <location>
        <begin position="448"/>
        <end position="519"/>
    </location>
</feature>
<dbReference type="PROSITE" id="PS00061">
    <property type="entry name" value="ADH_SHORT"/>
    <property type="match status" value="1"/>
</dbReference>
<comment type="caution">
    <text evidence="5">The sequence shown here is derived from an EMBL/GenBank/DDBJ whole genome shotgun (WGS) entry which is preliminary data.</text>
</comment>
<protein>
    <recommendedName>
        <fullName evidence="4">Carboxymuconolactone decarboxylase-like domain-containing protein</fullName>
    </recommendedName>
</protein>
<sequence>MDPSLFSSKVYLVTGGNRGIGFAITSQLLDYDAFVYVVDIGQEPSPALQAIANERLYYHSGDVRDRIECQALLQKIVGTHSRLDGLVNNAAICPLEGASPDDSMFDEVIDVNLNGVWNYGTAAIHQMKTQSSGGSIVNIGSTSSLVGVGRLPAYTASKHAVLGLTRSWAIEFAGQGIRVNCVAPGGTDTAMARTPLRTVMGPRFGMEKSEDELLEMVAKSIPVGRIGKPEEIANTVCFLLSELASYVTGQIVHTAGGVQPLPYNCGVIATIIPVSTAMADSTLQGDSHYNIQNRFLSTRGMWNEDWAALLQQSPRYFEYYLNLREAAGLRRNRLPPKIQEFICIAVATCTTHIHGPAIRCHIHAARAIGATADEIMDVIGLTQLVGIHTVTLGAPILQELIEEEGITIKPEGVDSDELDRERQRIKNDFIGARGFWTDTWNPFLDLDPVFFEAYSRFSANASSCQRLEPKHRELIVCAFDVATTHLYGRGTKIHMRNALRLGATPDEIMEMLEITSLMGIDGVTAGARLLVEQLEHEKRA</sequence>
<feature type="domain" description="Carboxymuconolactone decarboxylase-like" evidence="4">
    <location>
        <begin position="314"/>
        <end position="380"/>
    </location>
</feature>
<dbReference type="RefSeq" id="XP_022490307.1">
    <property type="nucleotide sequence ID" value="XM_022629641.1"/>
</dbReference>
<reference evidence="5 6" key="1">
    <citation type="journal article" date="2016" name="Sci. Rep.">
        <title>Penicillium arizonense, a new, genome sequenced fungal species, reveals a high chemical diversity in secreted metabolites.</title>
        <authorList>
            <person name="Grijseels S."/>
            <person name="Nielsen J.C."/>
            <person name="Randelovic M."/>
            <person name="Nielsen J."/>
            <person name="Nielsen K.F."/>
            <person name="Workman M."/>
            <person name="Frisvad J.C."/>
        </authorList>
    </citation>
    <scope>NUCLEOTIDE SEQUENCE [LARGE SCALE GENOMIC DNA]</scope>
    <source>
        <strain evidence="5 6">CBS 141311</strain>
    </source>
</reference>
<proteinExistence type="inferred from homology"/>
<dbReference type="GeneID" id="34574375"/>